<keyword evidence="1" id="KW-0732">Signal</keyword>
<organism evidence="3 4">
    <name type="scientific">Marinomonas aquiplantarum</name>
    <dbReference type="NCBI Taxonomy" id="491951"/>
    <lineage>
        <taxon>Bacteria</taxon>
        <taxon>Pseudomonadati</taxon>
        <taxon>Pseudomonadota</taxon>
        <taxon>Gammaproteobacteria</taxon>
        <taxon>Oceanospirillales</taxon>
        <taxon>Oceanospirillaceae</taxon>
        <taxon>Marinomonas</taxon>
    </lineage>
</organism>
<dbReference type="EMBL" id="QNRF01000005">
    <property type="protein sequence ID" value="RBO82702.1"/>
    <property type="molecule type" value="Genomic_DNA"/>
</dbReference>
<dbReference type="AlphaFoldDB" id="A0A366CXZ1"/>
<dbReference type="Gene3D" id="3.90.420.10">
    <property type="entry name" value="Oxidoreductase, molybdopterin-binding domain"/>
    <property type="match status" value="1"/>
</dbReference>
<dbReference type="Proteomes" id="UP000252086">
    <property type="component" value="Unassembled WGS sequence"/>
</dbReference>
<dbReference type="SUPFAM" id="SSF56524">
    <property type="entry name" value="Oxidoreductase molybdopterin-binding domain"/>
    <property type="match status" value="1"/>
</dbReference>
<evidence type="ECO:0000259" key="2">
    <source>
        <dbReference type="Pfam" id="PF00174"/>
    </source>
</evidence>
<feature type="chain" id="PRO_5017042923" description="Oxidoreductase molybdopterin-binding domain-containing protein" evidence="1">
    <location>
        <begin position="25"/>
        <end position="171"/>
    </location>
</feature>
<feature type="domain" description="Oxidoreductase molybdopterin-binding" evidence="2">
    <location>
        <begin position="75"/>
        <end position="140"/>
    </location>
</feature>
<dbReference type="InterPro" id="IPR000572">
    <property type="entry name" value="OxRdtase_Mopterin-bd_dom"/>
</dbReference>
<gene>
    <name evidence="3" type="ORF">DFP76_105174</name>
</gene>
<evidence type="ECO:0000313" key="3">
    <source>
        <dbReference type="EMBL" id="RBO82702.1"/>
    </source>
</evidence>
<accession>A0A366CXZ1</accession>
<evidence type="ECO:0000313" key="4">
    <source>
        <dbReference type="Proteomes" id="UP000252086"/>
    </source>
</evidence>
<feature type="signal peptide" evidence="1">
    <location>
        <begin position="1"/>
        <end position="24"/>
    </location>
</feature>
<comment type="caution">
    <text evidence="3">The sequence shown here is derived from an EMBL/GenBank/DDBJ whole genome shotgun (WGS) entry which is preliminary data.</text>
</comment>
<proteinExistence type="predicted"/>
<dbReference type="Pfam" id="PF00174">
    <property type="entry name" value="Oxidored_molyb"/>
    <property type="match status" value="1"/>
</dbReference>
<sequence length="171" mass="18626">MTKSSVLACVTYILSAVISITASAASLPEPTGKVILTISGQITHTNTDNNTAEFDREMLLSLGVFDVETVTPWTEGSDLYQGPMLSSVLQVVGAMGDTLKVSALNDYSAKMPVSDAFDYDVLLAMDMNGKPMSIRDKGPLFVLYPFSDMPELNNEIIHNRSVWQIKAMLVE</sequence>
<dbReference type="RefSeq" id="WP_113874653.1">
    <property type="nucleotide sequence ID" value="NZ_QNRF01000005.1"/>
</dbReference>
<protein>
    <recommendedName>
        <fullName evidence="2">Oxidoreductase molybdopterin-binding domain-containing protein</fullName>
    </recommendedName>
</protein>
<reference evidence="3 4" key="1">
    <citation type="submission" date="2018-06" db="EMBL/GenBank/DDBJ databases">
        <title>Genomic Encyclopedia of Type Strains, Phase III (KMG-III): the genomes of soil and plant-associated and newly described type strains.</title>
        <authorList>
            <person name="Whitman W."/>
        </authorList>
    </citation>
    <scope>NUCLEOTIDE SEQUENCE [LARGE SCALE GENOMIC DNA]</scope>
    <source>
        <strain evidence="3 4">CECT 7732</strain>
    </source>
</reference>
<evidence type="ECO:0000256" key="1">
    <source>
        <dbReference type="SAM" id="SignalP"/>
    </source>
</evidence>
<dbReference type="InterPro" id="IPR036374">
    <property type="entry name" value="OxRdtase_Mopterin-bd_sf"/>
</dbReference>
<dbReference type="OrthoDB" id="9798763at2"/>
<keyword evidence="4" id="KW-1185">Reference proteome</keyword>
<name>A0A366CXZ1_9GAMM</name>